<accession>H8L2D3</accession>
<dbReference type="Pfam" id="PF00383">
    <property type="entry name" value="dCMP_cyt_deam_1"/>
    <property type="match status" value="1"/>
</dbReference>
<evidence type="ECO:0000256" key="12">
    <source>
        <dbReference type="PIRSR" id="PIRSR606262-1"/>
    </source>
</evidence>
<feature type="binding site" evidence="13">
    <location>
        <begin position="48"/>
        <end position="54"/>
    </location>
    <ligand>
        <name>substrate</name>
    </ligand>
</feature>
<feature type="domain" description="CMP/dCMP-type deaminase" evidence="16">
    <location>
        <begin position="7"/>
        <end position="136"/>
    </location>
</feature>
<evidence type="ECO:0000256" key="4">
    <source>
        <dbReference type="ARBA" id="ARBA00012783"/>
    </source>
</evidence>
<comment type="catalytic activity">
    <reaction evidence="10 15">
        <text>2'-deoxycytidine + H2O + H(+) = 2'-deoxyuridine + NH4(+)</text>
        <dbReference type="Rhea" id="RHEA:13433"/>
        <dbReference type="ChEBI" id="CHEBI:15377"/>
        <dbReference type="ChEBI" id="CHEBI:15378"/>
        <dbReference type="ChEBI" id="CHEBI:15698"/>
        <dbReference type="ChEBI" id="CHEBI:16450"/>
        <dbReference type="ChEBI" id="CHEBI:28938"/>
        <dbReference type="EC" id="3.5.4.5"/>
    </reaction>
</comment>
<comment type="cofactor">
    <cofactor evidence="1 14 15">
        <name>Zn(2+)</name>
        <dbReference type="ChEBI" id="CHEBI:29105"/>
    </cofactor>
</comment>
<dbReference type="GO" id="GO:0008270">
    <property type="term" value="F:zinc ion binding"/>
    <property type="evidence" value="ECO:0007669"/>
    <property type="project" value="UniProtKB-UniRule"/>
</dbReference>
<evidence type="ECO:0000256" key="14">
    <source>
        <dbReference type="PIRSR" id="PIRSR606262-3"/>
    </source>
</evidence>
<evidence type="ECO:0000256" key="15">
    <source>
        <dbReference type="RuleBase" id="RU364006"/>
    </source>
</evidence>
<feature type="binding site" evidence="14">
    <location>
        <position position="59"/>
    </location>
    <ligand>
        <name>Zn(2+)</name>
        <dbReference type="ChEBI" id="CHEBI:29105"/>
        <note>catalytic</note>
    </ligand>
</feature>
<dbReference type="InterPro" id="IPR050202">
    <property type="entry name" value="Cyt/Deoxycyt_deaminase"/>
</dbReference>
<comment type="similarity">
    <text evidence="3 15">Belongs to the cytidine and deoxycytidylate deaminase family.</text>
</comment>
<evidence type="ECO:0000256" key="9">
    <source>
        <dbReference type="ARBA" id="ARBA00032005"/>
    </source>
</evidence>
<dbReference type="GO" id="GO:0005829">
    <property type="term" value="C:cytosol"/>
    <property type="evidence" value="ECO:0007669"/>
    <property type="project" value="TreeGrafter"/>
</dbReference>
<organism evidence="17 18">
    <name type="scientific">Frateuria aurantia (strain ATCC 33424 / DSM 6220 / KCTC 2777 / LMG 1558 / NBRC 3245 / NCIMB 13370)</name>
    <name type="common">Acetobacter aurantius</name>
    <dbReference type="NCBI Taxonomy" id="767434"/>
    <lineage>
        <taxon>Bacteria</taxon>
        <taxon>Pseudomonadati</taxon>
        <taxon>Pseudomonadota</taxon>
        <taxon>Gammaproteobacteria</taxon>
        <taxon>Lysobacterales</taxon>
        <taxon>Rhodanobacteraceae</taxon>
        <taxon>Frateuria</taxon>
    </lineage>
</organism>
<dbReference type="eggNOG" id="COG0295">
    <property type="taxonomic scope" value="Bacteria"/>
</dbReference>
<dbReference type="KEGG" id="fau:Fraau_0274"/>
<evidence type="ECO:0000256" key="7">
    <source>
        <dbReference type="ARBA" id="ARBA00022801"/>
    </source>
</evidence>
<keyword evidence="7 15" id="KW-0378">Hydrolase</keyword>
<dbReference type="GO" id="GO:0055086">
    <property type="term" value="P:nucleobase-containing small molecule metabolic process"/>
    <property type="evidence" value="ECO:0007669"/>
    <property type="project" value="UniProtKB-ARBA"/>
</dbReference>
<dbReference type="Proteomes" id="UP000005234">
    <property type="component" value="Chromosome"/>
</dbReference>
<dbReference type="PANTHER" id="PTHR11644:SF2">
    <property type="entry name" value="CYTIDINE DEAMINASE"/>
    <property type="match status" value="1"/>
</dbReference>
<evidence type="ECO:0000259" key="16">
    <source>
        <dbReference type="PROSITE" id="PS51747"/>
    </source>
</evidence>
<name>H8L2D3_FRAAD</name>
<dbReference type="GO" id="GO:0004126">
    <property type="term" value="F:cytidine deaminase activity"/>
    <property type="evidence" value="ECO:0007669"/>
    <property type="project" value="UniProtKB-UniRule"/>
</dbReference>
<evidence type="ECO:0000256" key="5">
    <source>
        <dbReference type="ARBA" id="ARBA00018266"/>
    </source>
</evidence>
<comment type="catalytic activity">
    <reaction evidence="11 15">
        <text>cytidine + H2O + H(+) = uridine + NH4(+)</text>
        <dbReference type="Rhea" id="RHEA:16069"/>
        <dbReference type="ChEBI" id="CHEBI:15377"/>
        <dbReference type="ChEBI" id="CHEBI:15378"/>
        <dbReference type="ChEBI" id="CHEBI:16704"/>
        <dbReference type="ChEBI" id="CHEBI:17562"/>
        <dbReference type="ChEBI" id="CHEBI:28938"/>
        <dbReference type="EC" id="3.5.4.5"/>
    </reaction>
</comment>
<feature type="binding site" evidence="14">
    <location>
        <position position="97"/>
    </location>
    <ligand>
        <name>Zn(2+)</name>
        <dbReference type="ChEBI" id="CHEBI:29105"/>
        <note>catalytic</note>
    </ligand>
</feature>
<dbReference type="AlphaFoldDB" id="H8L2D3"/>
<evidence type="ECO:0000256" key="6">
    <source>
        <dbReference type="ARBA" id="ARBA00022723"/>
    </source>
</evidence>
<feature type="active site" description="Proton donor" evidence="12">
    <location>
        <position position="61"/>
    </location>
</feature>
<reference evidence="17" key="1">
    <citation type="submission" date="2012-02" db="EMBL/GenBank/DDBJ databases">
        <title>The complete genome of Frateuria aurantia DSM 6220.</title>
        <authorList>
            <consortium name="US DOE Joint Genome Institute (JGI-PGF)"/>
            <person name="Lucas S."/>
            <person name="Copeland A."/>
            <person name="Lapidus A."/>
            <person name="Glavina del Rio T."/>
            <person name="Dalin E."/>
            <person name="Tice H."/>
            <person name="Bruce D."/>
            <person name="Goodwin L."/>
            <person name="Pitluck S."/>
            <person name="Peters L."/>
            <person name="Ovchinnikova G."/>
            <person name="Teshima H."/>
            <person name="Kyrpides N."/>
            <person name="Mavromatis K."/>
            <person name="Ivanova N."/>
            <person name="Brettin T."/>
            <person name="Detter J.C."/>
            <person name="Han C."/>
            <person name="Larimer F."/>
            <person name="Land M."/>
            <person name="Hauser L."/>
            <person name="Markowitz V."/>
            <person name="Cheng J.-F."/>
            <person name="Hugenholtz P."/>
            <person name="Woyke T."/>
            <person name="Wu D."/>
            <person name="Brambilla E."/>
            <person name="Klenk H.-P."/>
            <person name="Eisen J.A."/>
        </authorList>
    </citation>
    <scope>NUCLEOTIDE SEQUENCE</scope>
    <source>
        <strain evidence="17">DSM 6220</strain>
    </source>
</reference>
<dbReference type="Gene3D" id="3.40.140.10">
    <property type="entry name" value="Cytidine Deaminase, domain 2"/>
    <property type="match status" value="1"/>
</dbReference>
<dbReference type="InterPro" id="IPR016193">
    <property type="entry name" value="Cytidine_deaminase-like"/>
</dbReference>
<dbReference type="GO" id="GO:0072527">
    <property type="term" value="P:pyrimidine-containing compound metabolic process"/>
    <property type="evidence" value="ECO:0007669"/>
    <property type="project" value="UniProtKB-ARBA"/>
</dbReference>
<evidence type="ECO:0000256" key="3">
    <source>
        <dbReference type="ARBA" id="ARBA00006576"/>
    </source>
</evidence>
<keyword evidence="18" id="KW-1185">Reference proteome</keyword>
<dbReference type="HOGENOM" id="CLU_097262_0_1_6"/>
<dbReference type="GO" id="GO:0042802">
    <property type="term" value="F:identical protein binding"/>
    <property type="evidence" value="ECO:0007669"/>
    <property type="project" value="UniProtKB-ARBA"/>
</dbReference>
<dbReference type="EMBL" id="CP003350">
    <property type="protein sequence ID" value="AFC84767.1"/>
    <property type="molecule type" value="Genomic_DNA"/>
</dbReference>
<evidence type="ECO:0000256" key="2">
    <source>
        <dbReference type="ARBA" id="ARBA00003949"/>
    </source>
</evidence>
<dbReference type="FunFam" id="3.40.140.10:FF:000008">
    <property type="entry name" value="Cytidine deaminase"/>
    <property type="match status" value="1"/>
</dbReference>
<dbReference type="NCBIfam" id="NF004064">
    <property type="entry name" value="PRK05578.1"/>
    <property type="match status" value="1"/>
</dbReference>
<dbReference type="STRING" id="767434.Fraau_0274"/>
<dbReference type="PROSITE" id="PS00903">
    <property type="entry name" value="CYT_DCMP_DEAMINASES_1"/>
    <property type="match status" value="1"/>
</dbReference>
<evidence type="ECO:0000256" key="10">
    <source>
        <dbReference type="ARBA" id="ARBA00049252"/>
    </source>
</evidence>
<dbReference type="NCBIfam" id="TIGR01354">
    <property type="entry name" value="cyt_deam_tetra"/>
    <property type="match status" value="1"/>
</dbReference>
<dbReference type="InterPro" id="IPR006262">
    <property type="entry name" value="Cyt_deam_tetra"/>
</dbReference>
<comment type="function">
    <text evidence="2 15">This enzyme scavenges exogenous and endogenous cytidine and 2'-deoxycytidine for UMP synthesis.</text>
</comment>
<dbReference type="InterPro" id="IPR002125">
    <property type="entry name" value="CMP_dCMP_dom"/>
</dbReference>
<evidence type="ECO:0000313" key="18">
    <source>
        <dbReference type="Proteomes" id="UP000005234"/>
    </source>
</evidence>
<evidence type="ECO:0000256" key="8">
    <source>
        <dbReference type="ARBA" id="ARBA00022833"/>
    </source>
</evidence>
<dbReference type="SUPFAM" id="SSF53927">
    <property type="entry name" value="Cytidine deaminase-like"/>
    <property type="match status" value="1"/>
</dbReference>
<dbReference type="EC" id="3.5.4.5" evidence="4 15"/>
<evidence type="ECO:0000313" key="17">
    <source>
        <dbReference type="EMBL" id="AFC84767.1"/>
    </source>
</evidence>
<sequence length="140" mass="14769">MNTASITELEPLLERARQARLRAYAPYSKFFVGAAVQTRDGRIFEGCNVENAAYGLCNCAERSALFAAVSAGCRPGDFVALAVIGECEGPISPCGACRQVIFELCEGDMPVLLGNLQQARQATTVATLLPGGFGPSDLGH</sequence>
<dbReference type="RefSeq" id="WP_014401773.1">
    <property type="nucleotide sequence ID" value="NC_017033.1"/>
</dbReference>
<dbReference type="PROSITE" id="PS51747">
    <property type="entry name" value="CYT_DCMP_DEAMINASES_2"/>
    <property type="match status" value="1"/>
</dbReference>
<evidence type="ECO:0000256" key="13">
    <source>
        <dbReference type="PIRSR" id="PIRSR606262-2"/>
    </source>
</evidence>
<dbReference type="CDD" id="cd01283">
    <property type="entry name" value="cytidine_deaminase"/>
    <property type="match status" value="1"/>
</dbReference>
<protein>
    <recommendedName>
        <fullName evidence="5 15">Cytidine deaminase</fullName>
        <ecNumber evidence="4 15">3.5.4.5</ecNumber>
    </recommendedName>
    <alternativeName>
        <fullName evidence="9 15">Cytidine aminohydrolase</fullName>
    </alternativeName>
</protein>
<feature type="binding site" evidence="14">
    <location>
        <position position="94"/>
    </location>
    <ligand>
        <name>Zn(2+)</name>
        <dbReference type="ChEBI" id="CHEBI:29105"/>
        <note>catalytic</note>
    </ligand>
</feature>
<dbReference type="InterPro" id="IPR016192">
    <property type="entry name" value="APOBEC/CMP_deaminase_Zn-bd"/>
</dbReference>
<keyword evidence="8 14" id="KW-0862">Zinc</keyword>
<keyword evidence="6 14" id="KW-0479">Metal-binding</keyword>
<proteinExistence type="inferred from homology"/>
<gene>
    <name evidence="17" type="ordered locus">Fraau_0274</name>
</gene>
<evidence type="ECO:0000256" key="1">
    <source>
        <dbReference type="ARBA" id="ARBA00001947"/>
    </source>
</evidence>
<evidence type="ECO:0000256" key="11">
    <source>
        <dbReference type="ARBA" id="ARBA00049558"/>
    </source>
</evidence>
<dbReference type="PANTHER" id="PTHR11644">
    <property type="entry name" value="CYTIDINE DEAMINASE"/>
    <property type="match status" value="1"/>
</dbReference>